<dbReference type="PANTHER" id="PTHR12431">
    <property type="entry name" value="SORTING NEXIN 17 AND 27"/>
    <property type="match status" value="1"/>
</dbReference>
<evidence type="ECO:0000313" key="2">
    <source>
        <dbReference type="EMBL" id="MEQ2208840.1"/>
    </source>
</evidence>
<dbReference type="Pfam" id="PF00787">
    <property type="entry name" value="PX"/>
    <property type="match status" value="1"/>
</dbReference>
<dbReference type="Proteomes" id="UP001434883">
    <property type="component" value="Unassembled WGS sequence"/>
</dbReference>
<dbReference type="EMBL" id="JAHRIN010050763">
    <property type="protein sequence ID" value="MEQ2208840.1"/>
    <property type="molecule type" value="Genomic_DNA"/>
</dbReference>
<accession>A0ABV0RKY5</accession>
<organism evidence="2 3">
    <name type="scientific">Xenoophorus captivus</name>
    <dbReference type="NCBI Taxonomy" id="1517983"/>
    <lineage>
        <taxon>Eukaryota</taxon>
        <taxon>Metazoa</taxon>
        <taxon>Chordata</taxon>
        <taxon>Craniata</taxon>
        <taxon>Vertebrata</taxon>
        <taxon>Euteleostomi</taxon>
        <taxon>Actinopterygii</taxon>
        <taxon>Neopterygii</taxon>
        <taxon>Teleostei</taxon>
        <taxon>Neoteleostei</taxon>
        <taxon>Acanthomorphata</taxon>
        <taxon>Ovalentaria</taxon>
        <taxon>Atherinomorphae</taxon>
        <taxon>Cyprinodontiformes</taxon>
        <taxon>Goodeidae</taxon>
        <taxon>Xenoophorus</taxon>
    </lineage>
</organism>
<dbReference type="Gene3D" id="2.30.42.10">
    <property type="match status" value="1"/>
</dbReference>
<evidence type="ECO:0000259" key="1">
    <source>
        <dbReference type="Pfam" id="PF00787"/>
    </source>
</evidence>
<dbReference type="Gene3D" id="3.30.1520.10">
    <property type="entry name" value="Phox-like domain"/>
    <property type="match status" value="1"/>
</dbReference>
<evidence type="ECO:0000313" key="3">
    <source>
        <dbReference type="Proteomes" id="UP001434883"/>
    </source>
</evidence>
<dbReference type="SUPFAM" id="SSF50156">
    <property type="entry name" value="PDZ domain-like"/>
    <property type="match status" value="1"/>
</dbReference>
<name>A0ABV0RKY5_9TELE</name>
<protein>
    <recommendedName>
        <fullName evidence="1">PX domain-containing protein</fullName>
    </recommendedName>
</protein>
<feature type="non-terminal residue" evidence="2">
    <location>
        <position position="1"/>
    </location>
</feature>
<dbReference type="InterPro" id="IPR036871">
    <property type="entry name" value="PX_dom_sf"/>
</dbReference>
<dbReference type="InterPro" id="IPR001683">
    <property type="entry name" value="PX_dom"/>
</dbReference>
<gene>
    <name evidence="2" type="ORF">XENOCAPTIV_016885</name>
</gene>
<dbReference type="PANTHER" id="PTHR12431:SF20">
    <property type="entry name" value="SORTING NEXIN 27A"/>
    <property type="match status" value="1"/>
</dbReference>
<sequence>MKPQSFNEPPPCFTGACRHSLLYCSSANKLPAAIFLQPSSTFLNGVNVEGATHKQVVDLIRAAEKELVLAVLSVPPQEADGLEGGEDVQPNYDYSDKQAVPISIPMYKHVEQHSERFVVICLCFNVRQVYNVYMSGKQLCSKRYREFSILHQNLKREFSNFNFPKLPVICFTLILYPLVLCPVCSVRVIGECDIMQEFLSESDENYNGVTDVELRIVLPDKTTISVRVRKNSTTDTVYQVRPGVQRLGCCVLLVYLLHQANYTSAVPGTCLALRKWLFSIREEELLRDNPLALHYCFHQVYSNTSTKLFSWKWIKCSDQKMSLLLYRKPLKPGPGSLLRTCEGYNEVVFPHCSCDSRRKGHVITAISIHHFKLHACTEDGTLEVTTF</sequence>
<dbReference type="InterPro" id="IPR036034">
    <property type="entry name" value="PDZ_sf"/>
</dbReference>
<dbReference type="SUPFAM" id="SSF64268">
    <property type="entry name" value="PX domain"/>
    <property type="match status" value="1"/>
</dbReference>
<comment type="caution">
    <text evidence="2">The sequence shown here is derived from an EMBL/GenBank/DDBJ whole genome shotgun (WGS) entry which is preliminary data.</text>
</comment>
<reference evidence="2 3" key="1">
    <citation type="submission" date="2021-06" db="EMBL/GenBank/DDBJ databases">
        <authorList>
            <person name="Palmer J.M."/>
        </authorList>
    </citation>
    <scope>NUCLEOTIDE SEQUENCE [LARGE SCALE GENOMIC DNA]</scope>
    <source>
        <strain evidence="2 3">XC_2019</strain>
        <tissue evidence="2">Muscle</tissue>
    </source>
</reference>
<proteinExistence type="predicted"/>
<keyword evidence="3" id="KW-1185">Reference proteome</keyword>
<feature type="domain" description="PX" evidence="1">
    <location>
        <begin position="135"/>
        <end position="167"/>
    </location>
</feature>